<dbReference type="CDD" id="cd03455">
    <property type="entry name" value="SAV4209"/>
    <property type="match status" value="1"/>
</dbReference>
<accession>A0A5E7ILR4</accession>
<dbReference type="RefSeq" id="WP_007946120.1">
    <property type="nucleotide sequence ID" value="NZ_CABVIH010000006.1"/>
</dbReference>
<dbReference type="AlphaFoldDB" id="A0A5E7ILR4"/>
<sequence>MTSKNTKRFDDVRPGEVLPELAVPITVTLINGGAIATRDYFPGHHDAEAARALGSPHVFMNILTTNGLVQRFIEQWAGPLAQFTTLKIKLGAPNYPGDCMIFKGSVSELDVDTRTVEITLSGKNSMGNHVTGTVALVLP</sequence>
<dbReference type="SUPFAM" id="SSF54637">
    <property type="entry name" value="Thioesterase/thiol ester dehydrase-isomerase"/>
    <property type="match status" value="1"/>
</dbReference>
<dbReference type="OrthoDB" id="9774179at2"/>
<dbReference type="Gene3D" id="3.10.129.10">
    <property type="entry name" value="Hotdog Thioesterase"/>
    <property type="match status" value="1"/>
</dbReference>
<gene>
    <name evidence="1" type="ORF">PS880_01623</name>
</gene>
<proteinExistence type="predicted"/>
<dbReference type="InterPro" id="IPR029069">
    <property type="entry name" value="HotDog_dom_sf"/>
</dbReference>
<dbReference type="Proteomes" id="UP000375525">
    <property type="component" value="Unassembled WGS sequence"/>
</dbReference>
<evidence type="ECO:0000313" key="2">
    <source>
        <dbReference type="Proteomes" id="UP000375525"/>
    </source>
</evidence>
<reference evidence="1 2" key="1">
    <citation type="submission" date="2019-09" db="EMBL/GenBank/DDBJ databases">
        <authorList>
            <person name="Chandra G."/>
            <person name="Truman W A."/>
        </authorList>
    </citation>
    <scope>NUCLEOTIDE SEQUENCE [LARGE SCALE GENOMIC DNA]</scope>
    <source>
        <strain evidence="1">PS880</strain>
    </source>
</reference>
<name>A0A5E7ILR4_PSEFL</name>
<organism evidence="1 2">
    <name type="scientific">Pseudomonas fluorescens</name>
    <dbReference type="NCBI Taxonomy" id="294"/>
    <lineage>
        <taxon>Bacteria</taxon>
        <taxon>Pseudomonadati</taxon>
        <taxon>Pseudomonadota</taxon>
        <taxon>Gammaproteobacteria</taxon>
        <taxon>Pseudomonadales</taxon>
        <taxon>Pseudomonadaceae</taxon>
        <taxon>Pseudomonas</taxon>
    </lineage>
</organism>
<evidence type="ECO:0000313" key="1">
    <source>
        <dbReference type="EMBL" id="VVO77365.1"/>
    </source>
</evidence>
<dbReference type="EMBL" id="CABVIH010000006">
    <property type="protein sequence ID" value="VVO77365.1"/>
    <property type="molecule type" value="Genomic_DNA"/>
</dbReference>
<protein>
    <submittedName>
        <fullName evidence="1">Uncharacterized protein</fullName>
    </submittedName>
</protein>